<proteinExistence type="inferred from homology"/>
<dbReference type="GO" id="GO:0034236">
    <property type="term" value="F:protein kinase A catalytic subunit binding"/>
    <property type="evidence" value="ECO:0007669"/>
    <property type="project" value="TreeGrafter"/>
</dbReference>
<dbReference type="Proteomes" id="UP000613177">
    <property type="component" value="Unassembled WGS sequence"/>
</dbReference>
<organism evidence="13 14">
    <name type="scientific">Thamnidium elegans</name>
    <dbReference type="NCBI Taxonomy" id="101142"/>
    <lineage>
        <taxon>Eukaryota</taxon>
        <taxon>Fungi</taxon>
        <taxon>Fungi incertae sedis</taxon>
        <taxon>Mucoromycota</taxon>
        <taxon>Mucoromycotina</taxon>
        <taxon>Mucoromycetes</taxon>
        <taxon>Mucorales</taxon>
        <taxon>Mucorineae</taxon>
        <taxon>Mucoraceae</taxon>
        <taxon>Thamnidium</taxon>
    </lineage>
</organism>
<feature type="binding site" evidence="9">
    <location>
        <position position="170"/>
    </location>
    <ligand>
        <name>3',5'-cyclic AMP</name>
        <dbReference type="ChEBI" id="CHEBI:58165"/>
        <label>1</label>
    </ligand>
</feature>
<evidence type="ECO:0000256" key="2">
    <source>
        <dbReference type="ARBA" id="ARBA00020355"/>
    </source>
</evidence>
<gene>
    <name evidence="13" type="ORF">INT48_005872</name>
</gene>
<dbReference type="PROSITE" id="PS00889">
    <property type="entry name" value="CNMP_BINDING_2"/>
    <property type="match status" value="1"/>
</dbReference>
<dbReference type="GO" id="GO:0033554">
    <property type="term" value="P:cellular response to stress"/>
    <property type="evidence" value="ECO:0007669"/>
    <property type="project" value="UniProtKB-ARBA"/>
</dbReference>
<keyword evidence="11" id="KW-0472">Membrane</keyword>
<dbReference type="GO" id="GO:0005634">
    <property type="term" value="C:nucleus"/>
    <property type="evidence" value="ECO:0007669"/>
    <property type="project" value="TreeGrafter"/>
</dbReference>
<keyword evidence="14" id="KW-1185">Reference proteome</keyword>
<name>A0A8H7SS25_9FUNG</name>
<evidence type="ECO:0000256" key="8">
    <source>
        <dbReference type="PIRNR" id="PIRNR000548"/>
    </source>
</evidence>
<feature type="binding site" evidence="9">
    <location>
        <position position="161"/>
    </location>
    <ligand>
        <name>3',5'-cyclic AMP</name>
        <dbReference type="ChEBI" id="CHEBI:58165"/>
        <label>1</label>
    </ligand>
</feature>
<evidence type="ECO:0000256" key="1">
    <source>
        <dbReference type="ARBA" id="ARBA00005753"/>
    </source>
</evidence>
<keyword evidence="6 8" id="KW-0547">Nucleotide-binding</keyword>
<keyword evidence="11" id="KW-0812">Transmembrane</keyword>
<dbReference type="AlphaFoldDB" id="A0A8H7SS25"/>
<dbReference type="InterPro" id="IPR018488">
    <property type="entry name" value="cNMP-bd_CS"/>
</dbReference>
<dbReference type="GO" id="GO:0005952">
    <property type="term" value="C:cAMP-dependent protein kinase complex"/>
    <property type="evidence" value="ECO:0007669"/>
    <property type="project" value="InterPro"/>
</dbReference>
<evidence type="ECO:0000259" key="12">
    <source>
        <dbReference type="PROSITE" id="PS50042"/>
    </source>
</evidence>
<dbReference type="EMBL" id="JAEPRE010000089">
    <property type="protein sequence ID" value="KAG2233128.1"/>
    <property type="molecule type" value="Genomic_DNA"/>
</dbReference>
<dbReference type="InterPro" id="IPR012198">
    <property type="entry name" value="cAMP_dep_PK_reg_su"/>
</dbReference>
<evidence type="ECO:0000256" key="4">
    <source>
        <dbReference type="ARBA" id="ARBA00022566"/>
    </source>
</evidence>
<feature type="compositionally biased region" description="Acidic residues" evidence="10">
    <location>
        <begin position="20"/>
        <end position="35"/>
    </location>
</feature>
<dbReference type="InterPro" id="IPR014710">
    <property type="entry name" value="RmlC-like_jellyroll"/>
</dbReference>
<keyword evidence="4 8" id="KW-0116">cAMP-binding</keyword>
<sequence>MNHSEHQAINWGDTHMILQDDQDEDDEDDEDDEEHDNFSTEPLPSLPPTNYNRGRRTSVSAESMAPSANQDFVKLVIPKSQAQAERIKVSIGNNFLFRNLDEEQYLDVVNAMSEKRVPNQTTVIEQGGVGDYFYVVESGTLDCFIGETKVTNYEAGGSFGELALMYNAPRAATIITTSDSVLWALDRITFRTILMENTSRKRRMYEIFLSEVILLKSLESYEQHKIADALESVYFEDGQEVVKQGDIGDQFYIIESGEAIVLKTNTDGVQQQVNQLERGSYFGGKYIYIYFYHYYITLILKSIFFSFFLELALLNDSPRAATVVAHGRLKCATLGKKAFTRLLGPVLDILKRNSENYHAVINQQS</sequence>
<dbReference type="PROSITE" id="PS50042">
    <property type="entry name" value="CNMP_BINDING_3"/>
    <property type="match status" value="2"/>
</dbReference>
<dbReference type="PRINTS" id="PR00103">
    <property type="entry name" value="CAMPKINASE"/>
</dbReference>
<evidence type="ECO:0000313" key="14">
    <source>
        <dbReference type="Proteomes" id="UP000613177"/>
    </source>
</evidence>
<evidence type="ECO:0000256" key="5">
    <source>
        <dbReference type="ARBA" id="ARBA00022737"/>
    </source>
</evidence>
<feature type="transmembrane region" description="Helical" evidence="11">
    <location>
        <begin position="287"/>
        <end position="309"/>
    </location>
</feature>
<dbReference type="InterPro" id="IPR018490">
    <property type="entry name" value="cNMP-bd_dom_sf"/>
</dbReference>
<evidence type="ECO:0000256" key="6">
    <source>
        <dbReference type="ARBA" id="ARBA00022741"/>
    </source>
</evidence>
<evidence type="ECO:0000256" key="7">
    <source>
        <dbReference type="ARBA" id="ARBA00023149"/>
    </source>
</evidence>
<dbReference type="GO" id="GO:0004862">
    <property type="term" value="F:cAMP-dependent protein kinase inhibitor activity"/>
    <property type="evidence" value="ECO:0007669"/>
    <property type="project" value="TreeGrafter"/>
</dbReference>
<dbReference type="PROSITE" id="PS00888">
    <property type="entry name" value="CNMP_BINDING_1"/>
    <property type="match status" value="1"/>
</dbReference>
<evidence type="ECO:0000256" key="9">
    <source>
        <dbReference type="PIRSR" id="PIRSR000548-1"/>
    </source>
</evidence>
<evidence type="ECO:0000256" key="10">
    <source>
        <dbReference type="SAM" id="MobiDB-lite"/>
    </source>
</evidence>
<dbReference type="InterPro" id="IPR050503">
    <property type="entry name" value="cAMP-dep_PK_reg_su-like"/>
</dbReference>
<feature type="domain" description="Cyclic nucleotide-binding" evidence="12">
    <location>
        <begin position="96"/>
        <end position="211"/>
    </location>
</feature>
<dbReference type="PANTHER" id="PTHR11635:SF152">
    <property type="entry name" value="CAMP-DEPENDENT PROTEIN KINASE TYPE I REGULATORY SUBUNIT-RELATED"/>
    <property type="match status" value="1"/>
</dbReference>
<dbReference type="SUPFAM" id="SSF51206">
    <property type="entry name" value="cAMP-binding domain-like"/>
    <property type="match status" value="2"/>
</dbReference>
<evidence type="ECO:0000256" key="3">
    <source>
        <dbReference type="ARBA" id="ARBA00022553"/>
    </source>
</evidence>
<dbReference type="Gene3D" id="2.60.120.10">
    <property type="entry name" value="Jelly Rolls"/>
    <property type="match status" value="2"/>
</dbReference>
<feature type="binding site" evidence="9">
    <location>
        <position position="319"/>
    </location>
    <ligand>
        <name>3',5'-cyclic AMP</name>
        <dbReference type="ChEBI" id="CHEBI:58165"/>
        <label>2</label>
    </ligand>
</feature>
<comment type="caution">
    <text evidence="13">The sequence shown here is derived from an EMBL/GenBank/DDBJ whole genome shotgun (WGS) entry which is preliminary data.</text>
</comment>
<comment type="similarity">
    <text evidence="1 8">Belongs to the cAMP-dependent kinase regulatory chain family.</text>
</comment>
<keyword evidence="7 8" id="KW-0114">cAMP</keyword>
<evidence type="ECO:0000313" key="13">
    <source>
        <dbReference type="EMBL" id="KAG2233128.1"/>
    </source>
</evidence>
<dbReference type="GO" id="GO:0030552">
    <property type="term" value="F:cAMP binding"/>
    <property type="evidence" value="ECO:0007669"/>
    <property type="project" value="UniProtKB-KW"/>
</dbReference>
<feature type="domain" description="Cyclic nucleotide-binding" evidence="12">
    <location>
        <begin position="214"/>
        <end position="360"/>
    </location>
</feature>
<feature type="compositionally biased region" description="Polar residues" evidence="10">
    <location>
        <begin position="48"/>
        <end position="64"/>
    </location>
</feature>
<keyword evidence="11" id="KW-1133">Transmembrane helix</keyword>
<protein>
    <recommendedName>
        <fullName evidence="2 8">cAMP-dependent protein kinase regulatory subunit</fullName>
    </recommendedName>
</protein>
<reference evidence="13" key="1">
    <citation type="submission" date="2021-01" db="EMBL/GenBank/DDBJ databases">
        <title>Metabolic potential, ecology and presence of endohyphal bacteria is reflected in genomic diversity of Mucoromycotina.</title>
        <authorList>
            <person name="Muszewska A."/>
            <person name="Okrasinska A."/>
            <person name="Steczkiewicz K."/>
            <person name="Drgas O."/>
            <person name="Orlowska M."/>
            <person name="Perlinska-Lenart U."/>
            <person name="Aleksandrzak-Piekarczyk T."/>
            <person name="Szatraj K."/>
            <person name="Zielenkiewicz U."/>
            <person name="Pilsyk S."/>
            <person name="Malc E."/>
            <person name="Mieczkowski P."/>
            <person name="Kruszewska J.S."/>
            <person name="Biernat P."/>
            <person name="Pawlowska J."/>
        </authorList>
    </citation>
    <scope>NUCLEOTIDE SEQUENCE</scope>
    <source>
        <strain evidence="13">WA0000018081</strain>
    </source>
</reference>
<comment type="subunit">
    <text evidence="8">Tetramer, composed of 2 regulatory (R) and 2 catalytic (C) subunits. In the presence of cAMP it dissociates into 2 active monomeric C subunits and an R dimer.</text>
</comment>
<feature type="region of interest" description="Disordered" evidence="10">
    <location>
        <begin position="1"/>
        <end position="64"/>
    </location>
</feature>
<dbReference type="Pfam" id="PF00027">
    <property type="entry name" value="cNMP_binding"/>
    <property type="match status" value="2"/>
</dbReference>
<dbReference type="PANTHER" id="PTHR11635">
    <property type="entry name" value="CAMP-DEPENDENT PROTEIN KINASE REGULATORY CHAIN"/>
    <property type="match status" value="1"/>
</dbReference>
<dbReference type="SMART" id="SM00100">
    <property type="entry name" value="cNMP"/>
    <property type="match status" value="2"/>
</dbReference>
<accession>A0A8H7SS25</accession>
<evidence type="ECO:0000256" key="11">
    <source>
        <dbReference type="SAM" id="Phobius"/>
    </source>
</evidence>
<dbReference type="CDD" id="cd00038">
    <property type="entry name" value="CAP_ED"/>
    <property type="match status" value="2"/>
</dbReference>
<keyword evidence="5" id="KW-0677">Repeat</keyword>
<dbReference type="PIRSF" id="PIRSF000548">
    <property type="entry name" value="PK_regulatory"/>
    <property type="match status" value="1"/>
</dbReference>
<dbReference type="GO" id="GO:0005829">
    <property type="term" value="C:cytosol"/>
    <property type="evidence" value="ECO:0007669"/>
    <property type="project" value="TreeGrafter"/>
</dbReference>
<dbReference type="FunFam" id="2.60.120.10:FF:000039">
    <property type="entry name" value="cAMP-dependent protein kinase regulatory subunit"/>
    <property type="match status" value="1"/>
</dbReference>
<keyword evidence="3" id="KW-0597">Phosphoprotein</keyword>
<feature type="binding site" evidence="9">
    <location>
        <position position="310"/>
    </location>
    <ligand>
        <name>3',5'-cyclic AMP</name>
        <dbReference type="ChEBI" id="CHEBI:58165"/>
        <label>2</label>
    </ligand>
</feature>
<dbReference type="InterPro" id="IPR000595">
    <property type="entry name" value="cNMP-bd_dom"/>
</dbReference>